<name>A0ABW4L1Z1_9BURK</name>
<feature type="chain" id="PRO_5047030381" evidence="3">
    <location>
        <begin position="24"/>
        <end position="398"/>
    </location>
</feature>
<evidence type="ECO:0000259" key="4">
    <source>
        <dbReference type="Pfam" id="PF13458"/>
    </source>
</evidence>
<dbReference type="Proteomes" id="UP001597304">
    <property type="component" value="Unassembled WGS sequence"/>
</dbReference>
<comment type="caution">
    <text evidence="5">The sequence shown here is derived from an EMBL/GenBank/DDBJ whole genome shotgun (WGS) entry which is preliminary data.</text>
</comment>
<feature type="domain" description="Leucine-binding protein" evidence="4">
    <location>
        <begin position="24"/>
        <end position="361"/>
    </location>
</feature>
<keyword evidence="6" id="KW-1185">Reference proteome</keyword>
<dbReference type="Pfam" id="PF13458">
    <property type="entry name" value="Peripla_BP_6"/>
    <property type="match status" value="1"/>
</dbReference>
<accession>A0ABW4L1Z1</accession>
<keyword evidence="2 3" id="KW-0732">Signal</keyword>
<dbReference type="RefSeq" id="WP_147913556.1">
    <property type="nucleotide sequence ID" value="NZ_JBHUEJ010000045.1"/>
</dbReference>
<sequence length="398" mass="42780">MKLTTWLAASTLCAALPFGLAQAQVKIGILNDQGGPYSSITGPGAVAAARLAIEDAGGSLLGKPIELVSADHQHKPDVGSAIARRWYDAEGVGAIFDIYNSGVALAVQKLAEEKNKIVVSTVNTLDITGKSCSANGMQWGADSYAHSNITVKGAYKGKPESWYFITVDYSAGHSMEKAARTAIEAGGGKFLGAVRYPLGSTDFSSYLLQAQASKADVVALIGGGTDLLNGIKQADEFQIRKTKQRLIPFSFSTADAVALGNKTTAGFPLVLSFYWDESPATRTWTERFRKVNGGKLPTDLQANVYSAVLHYLKAVKAAGTTDTKAVLAQMKETPVTDFYTAGARIREDGRLMRQMLYAEVKTPEQMKNKDDLITVVKKFSGEESFMPRAQSECPLIKK</sequence>
<evidence type="ECO:0000313" key="5">
    <source>
        <dbReference type="EMBL" id="MFD1712573.1"/>
    </source>
</evidence>
<organism evidence="5 6">
    <name type="scientific">Ottowia flava</name>
    <dbReference type="NCBI Taxonomy" id="2675430"/>
    <lineage>
        <taxon>Bacteria</taxon>
        <taxon>Pseudomonadati</taxon>
        <taxon>Pseudomonadota</taxon>
        <taxon>Betaproteobacteria</taxon>
        <taxon>Burkholderiales</taxon>
        <taxon>Comamonadaceae</taxon>
        <taxon>Ottowia</taxon>
    </lineage>
</organism>
<dbReference type="SUPFAM" id="SSF53822">
    <property type="entry name" value="Periplasmic binding protein-like I"/>
    <property type="match status" value="1"/>
</dbReference>
<proteinExistence type="inferred from homology"/>
<feature type="signal peptide" evidence="3">
    <location>
        <begin position="1"/>
        <end position="23"/>
    </location>
</feature>
<comment type="similarity">
    <text evidence="1">Belongs to the leucine-binding protein family.</text>
</comment>
<evidence type="ECO:0000256" key="2">
    <source>
        <dbReference type="ARBA" id="ARBA00022729"/>
    </source>
</evidence>
<evidence type="ECO:0000256" key="3">
    <source>
        <dbReference type="SAM" id="SignalP"/>
    </source>
</evidence>
<dbReference type="InterPro" id="IPR028081">
    <property type="entry name" value="Leu-bd"/>
</dbReference>
<dbReference type="EMBL" id="JBHUEJ010000045">
    <property type="protein sequence ID" value="MFD1712573.1"/>
    <property type="molecule type" value="Genomic_DNA"/>
</dbReference>
<reference evidence="6" key="1">
    <citation type="journal article" date="2019" name="Int. J. Syst. Evol. Microbiol.">
        <title>The Global Catalogue of Microorganisms (GCM) 10K type strain sequencing project: providing services to taxonomists for standard genome sequencing and annotation.</title>
        <authorList>
            <consortium name="The Broad Institute Genomics Platform"/>
            <consortium name="The Broad Institute Genome Sequencing Center for Infectious Disease"/>
            <person name="Wu L."/>
            <person name="Ma J."/>
        </authorList>
    </citation>
    <scope>NUCLEOTIDE SEQUENCE [LARGE SCALE GENOMIC DNA]</scope>
    <source>
        <strain evidence="6">LMG 29247</strain>
    </source>
</reference>
<dbReference type="CDD" id="cd06327">
    <property type="entry name" value="PBP1_SBP-like"/>
    <property type="match status" value="1"/>
</dbReference>
<dbReference type="PANTHER" id="PTHR30483:SF6">
    <property type="entry name" value="PERIPLASMIC BINDING PROTEIN OF ABC TRANSPORTER FOR NATURAL AMINO ACIDS"/>
    <property type="match status" value="1"/>
</dbReference>
<protein>
    <submittedName>
        <fullName evidence="5">ABC transporter substrate-binding protein</fullName>
    </submittedName>
</protein>
<dbReference type="InterPro" id="IPR028082">
    <property type="entry name" value="Peripla_BP_I"/>
</dbReference>
<dbReference type="Gene3D" id="3.40.50.2300">
    <property type="match status" value="2"/>
</dbReference>
<evidence type="ECO:0000313" key="6">
    <source>
        <dbReference type="Proteomes" id="UP001597304"/>
    </source>
</evidence>
<dbReference type="PANTHER" id="PTHR30483">
    <property type="entry name" value="LEUCINE-SPECIFIC-BINDING PROTEIN"/>
    <property type="match status" value="1"/>
</dbReference>
<evidence type="ECO:0000256" key="1">
    <source>
        <dbReference type="ARBA" id="ARBA00010062"/>
    </source>
</evidence>
<dbReference type="InterPro" id="IPR051010">
    <property type="entry name" value="BCAA_transport"/>
</dbReference>
<gene>
    <name evidence="5" type="ORF">ACFSF0_18405</name>
</gene>